<dbReference type="InterPro" id="IPR029058">
    <property type="entry name" value="AB_hydrolase_fold"/>
</dbReference>
<reference evidence="3" key="3">
    <citation type="submission" date="2025-04" db="UniProtKB">
        <authorList>
            <consortium name="RefSeq"/>
        </authorList>
    </citation>
    <scope>IDENTIFICATION</scope>
    <source>
        <strain evidence="3">CBS 781.70</strain>
    </source>
</reference>
<dbReference type="Gene3D" id="3.40.50.1820">
    <property type="entry name" value="alpha/beta hydrolase"/>
    <property type="match status" value="1"/>
</dbReference>
<dbReference type="OrthoDB" id="2141514at2759"/>
<protein>
    <recommendedName>
        <fullName evidence="4">Alpha/beta-hydrolase</fullName>
    </recommendedName>
</protein>
<gene>
    <name evidence="1 3" type="ORF">P152DRAFT_427904</name>
</gene>
<dbReference type="PANTHER" id="PTHR33428">
    <property type="entry name" value="CHLOROPHYLLASE-2, CHLOROPLASTIC"/>
    <property type="match status" value="1"/>
</dbReference>
<evidence type="ECO:0000313" key="2">
    <source>
        <dbReference type="Proteomes" id="UP000504638"/>
    </source>
</evidence>
<keyword evidence="2" id="KW-1185">Reference proteome</keyword>
<dbReference type="SUPFAM" id="SSF53474">
    <property type="entry name" value="alpha/beta-Hydrolases"/>
    <property type="match status" value="1"/>
</dbReference>
<sequence>MSSALGSLSALGRSEADWSGGSGIYNAQFFTDPSLPRHTIYAPKVPVKGKKLPLIVWGNGACGTDGSGFSNFLTEIASHGFMVIANGAPKKKWETRAVQLTEAIDWAEKGAAGEKYGEVDMTRVAAAGQSCGGVEAYSASVYESRVKVIGIYNTGVIDPGRRWMLKDIKQPIGYFYGGTADFSQEYIEQDYKDIRPDLPAMMSVANSGGHFGTYFEKQGGAYGRISVAWWKWQLLGDEASKAMFLDTSSALYTRDGWKINTSHWKDIK</sequence>
<dbReference type="RefSeq" id="XP_033537751.1">
    <property type="nucleotide sequence ID" value="XM_033677314.1"/>
</dbReference>
<accession>A0A6G1GDZ9</accession>
<name>A0A6G1GDZ9_9PEZI</name>
<evidence type="ECO:0000313" key="3">
    <source>
        <dbReference type="RefSeq" id="XP_033537751.1"/>
    </source>
</evidence>
<reference evidence="1 3" key="1">
    <citation type="submission" date="2020-01" db="EMBL/GenBank/DDBJ databases">
        <authorList>
            <consortium name="DOE Joint Genome Institute"/>
            <person name="Haridas S."/>
            <person name="Albert R."/>
            <person name="Binder M."/>
            <person name="Bloem J."/>
            <person name="Labutti K."/>
            <person name="Salamov A."/>
            <person name="Andreopoulos B."/>
            <person name="Baker S.E."/>
            <person name="Barry K."/>
            <person name="Bills G."/>
            <person name="Bluhm B.H."/>
            <person name="Cannon C."/>
            <person name="Castanera R."/>
            <person name="Culley D.E."/>
            <person name="Daum C."/>
            <person name="Ezra D."/>
            <person name="Gonzalez J.B."/>
            <person name="Henrissat B."/>
            <person name="Kuo A."/>
            <person name="Liang C."/>
            <person name="Lipzen A."/>
            <person name="Lutzoni F."/>
            <person name="Magnuson J."/>
            <person name="Mondo S."/>
            <person name="Nolan M."/>
            <person name="Ohm R."/>
            <person name="Pangilinan J."/>
            <person name="Park H.-J."/>
            <person name="Ramirez L."/>
            <person name="Alfaro M."/>
            <person name="Sun H."/>
            <person name="Tritt A."/>
            <person name="Yoshinaga Y."/>
            <person name="Zwiers L.-H."/>
            <person name="Turgeon B.G."/>
            <person name="Goodwin S.B."/>
            <person name="Spatafora J.W."/>
            <person name="Crous P.W."/>
            <person name="Grigoriev I.V."/>
        </authorList>
    </citation>
    <scope>NUCLEOTIDE SEQUENCE</scope>
    <source>
        <strain evidence="1 3">CBS 781.70</strain>
    </source>
</reference>
<evidence type="ECO:0008006" key="4">
    <source>
        <dbReference type="Google" id="ProtNLM"/>
    </source>
</evidence>
<dbReference type="EMBL" id="ML975150">
    <property type="protein sequence ID" value="KAF1816120.1"/>
    <property type="molecule type" value="Genomic_DNA"/>
</dbReference>
<dbReference type="AlphaFoldDB" id="A0A6G1GDZ9"/>
<organism evidence="1">
    <name type="scientific">Eremomyces bilateralis CBS 781.70</name>
    <dbReference type="NCBI Taxonomy" id="1392243"/>
    <lineage>
        <taxon>Eukaryota</taxon>
        <taxon>Fungi</taxon>
        <taxon>Dikarya</taxon>
        <taxon>Ascomycota</taxon>
        <taxon>Pezizomycotina</taxon>
        <taxon>Dothideomycetes</taxon>
        <taxon>Dothideomycetes incertae sedis</taxon>
        <taxon>Eremomycetales</taxon>
        <taxon>Eremomycetaceae</taxon>
        <taxon>Eremomyces</taxon>
    </lineage>
</organism>
<proteinExistence type="predicted"/>
<dbReference type="GeneID" id="54417884"/>
<reference evidence="3" key="2">
    <citation type="submission" date="2020-04" db="EMBL/GenBank/DDBJ databases">
        <authorList>
            <consortium name="NCBI Genome Project"/>
        </authorList>
    </citation>
    <scope>NUCLEOTIDE SEQUENCE</scope>
    <source>
        <strain evidence="3">CBS 781.70</strain>
    </source>
</reference>
<evidence type="ECO:0000313" key="1">
    <source>
        <dbReference type="EMBL" id="KAF1816120.1"/>
    </source>
</evidence>
<dbReference type="PANTHER" id="PTHR33428:SF14">
    <property type="entry name" value="CARBOXYLESTERASE TYPE B DOMAIN-CONTAINING PROTEIN"/>
    <property type="match status" value="1"/>
</dbReference>
<dbReference type="Proteomes" id="UP000504638">
    <property type="component" value="Unplaced"/>
</dbReference>